<dbReference type="RefSeq" id="WP_131996208.1">
    <property type="nucleotide sequence ID" value="NZ_SLWQ01000003.1"/>
</dbReference>
<evidence type="ECO:0000256" key="3">
    <source>
        <dbReference type="ARBA" id="ARBA00022692"/>
    </source>
</evidence>
<comment type="subcellular location">
    <subcellularLocation>
        <location evidence="1">Membrane</location>
        <topology evidence="1">Multi-pass membrane protein</topology>
    </subcellularLocation>
</comment>
<dbReference type="Pfam" id="PF04138">
    <property type="entry name" value="GtrA_DPMS_TM"/>
    <property type="match status" value="1"/>
</dbReference>
<dbReference type="GO" id="GO:0005886">
    <property type="term" value="C:plasma membrane"/>
    <property type="evidence" value="ECO:0007669"/>
    <property type="project" value="TreeGrafter"/>
</dbReference>
<gene>
    <name evidence="8" type="ORF">EV148_103230</name>
</gene>
<dbReference type="GO" id="GO:0000271">
    <property type="term" value="P:polysaccharide biosynthetic process"/>
    <property type="evidence" value="ECO:0007669"/>
    <property type="project" value="InterPro"/>
</dbReference>
<keyword evidence="5 6" id="KW-0472">Membrane</keyword>
<evidence type="ECO:0000256" key="6">
    <source>
        <dbReference type="SAM" id="Phobius"/>
    </source>
</evidence>
<dbReference type="OrthoDB" id="5966606at2"/>
<feature type="transmembrane region" description="Helical" evidence="6">
    <location>
        <begin position="35"/>
        <end position="53"/>
    </location>
</feature>
<dbReference type="Proteomes" id="UP000294862">
    <property type="component" value="Unassembled WGS sequence"/>
</dbReference>
<comment type="similarity">
    <text evidence="2">Belongs to the GtrA family.</text>
</comment>
<dbReference type="InterPro" id="IPR007267">
    <property type="entry name" value="GtrA_DPMS_TM"/>
</dbReference>
<sequence length="126" mass="13666">MSLLRQGRSFVAVGLLQWAADWCVMFALSRAGVPVAAANIAGRVVGALLGFWLNGNYTFARDGQRPGWRQLGRYVLLWCANTTLSTAGVTTIDALFGLHGAWLGKPLVDGTLALGSFLASRHWVYR</sequence>
<dbReference type="PANTHER" id="PTHR38459">
    <property type="entry name" value="PROPHAGE BACTOPRENOL-LINKED GLUCOSE TRANSLOCASE HOMOLOG"/>
    <property type="match status" value="1"/>
</dbReference>
<dbReference type="AlphaFoldDB" id="A0A4V2S2P9"/>
<feature type="transmembrane region" description="Helical" evidence="6">
    <location>
        <begin position="74"/>
        <end position="98"/>
    </location>
</feature>
<dbReference type="PANTHER" id="PTHR38459:SF1">
    <property type="entry name" value="PROPHAGE BACTOPRENOL-LINKED GLUCOSE TRANSLOCASE HOMOLOG"/>
    <property type="match status" value="1"/>
</dbReference>
<evidence type="ECO:0000256" key="2">
    <source>
        <dbReference type="ARBA" id="ARBA00009399"/>
    </source>
</evidence>
<keyword evidence="3 6" id="KW-0812">Transmembrane</keyword>
<comment type="caution">
    <text evidence="8">The sequence shown here is derived from an EMBL/GenBank/DDBJ whole genome shotgun (WGS) entry which is preliminary data.</text>
</comment>
<keyword evidence="4 6" id="KW-1133">Transmembrane helix</keyword>
<evidence type="ECO:0000259" key="7">
    <source>
        <dbReference type="Pfam" id="PF04138"/>
    </source>
</evidence>
<reference evidence="8 9" key="1">
    <citation type="journal article" date="2015" name="Stand. Genomic Sci.">
        <title>Genomic Encyclopedia of Bacterial and Archaeal Type Strains, Phase III: the genomes of soil and plant-associated and newly described type strains.</title>
        <authorList>
            <person name="Whitman W.B."/>
            <person name="Woyke T."/>
            <person name="Klenk H.P."/>
            <person name="Zhou Y."/>
            <person name="Lilburn T.G."/>
            <person name="Beck B.J."/>
            <person name="De Vos P."/>
            <person name="Vandamme P."/>
            <person name="Eisen J.A."/>
            <person name="Garrity G."/>
            <person name="Hugenholtz P."/>
            <person name="Kyrpides N.C."/>
        </authorList>
    </citation>
    <scope>NUCLEOTIDE SEQUENCE [LARGE SCALE GENOMIC DNA]</scope>
    <source>
        <strain evidence="8 9">A3</strain>
    </source>
</reference>
<evidence type="ECO:0000313" key="8">
    <source>
        <dbReference type="EMBL" id="TCO41310.1"/>
    </source>
</evidence>
<evidence type="ECO:0000256" key="4">
    <source>
        <dbReference type="ARBA" id="ARBA00022989"/>
    </source>
</evidence>
<accession>A0A4V2S2P9</accession>
<organism evidence="8 9">
    <name type="scientific">Dokdonella fugitiva</name>
    <dbReference type="NCBI Taxonomy" id="328517"/>
    <lineage>
        <taxon>Bacteria</taxon>
        <taxon>Pseudomonadati</taxon>
        <taxon>Pseudomonadota</taxon>
        <taxon>Gammaproteobacteria</taxon>
        <taxon>Lysobacterales</taxon>
        <taxon>Rhodanobacteraceae</taxon>
        <taxon>Dokdonella</taxon>
    </lineage>
</organism>
<keyword evidence="9" id="KW-1185">Reference proteome</keyword>
<evidence type="ECO:0000256" key="1">
    <source>
        <dbReference type="ARBA" id="ARBA00004141"/>
    </source>
</evidence>
<dbReference type="EMBL" id="SLWQ01000003">
    <property type="protein sequence ID" value="TCO41310.1"/>
    <property type="molecule type" value="Genomic_DNA"/>
</dbReference>
<dbReference type="InterPro" id="IPR051401">
    <property type="entry name" value="GtrA_CellWall_Glycosyl"/>
</dbReference>
<proteinExistence type="inferred from homology"/>
<evidence type="ECO:0000313" key="9">
    <source>
        <dbReference type="Proteomes" id="UP000294862"/>
    </source>
</evidence>
<evidence type="ECO:0000256" key="5">
    <source>
        <dbReference type="ARBA" id="ARBA00023136"/>
    </source>
</evidence>
<name>A0A4V2S2P9_9GAMM</name>
<feature type="domain" description="GtrA/DPMS transmembrane" evidence="7">
    <location>
        <begin position="10"/>
        <end position="124"/>
    </location>
</feature>
<protein>
    <submittedName>
        <fullName evidence="8">Putative flippase GtrA</fullName>
    </submittedName>
</protein>